<accession>A0A849SHY8</accession>
<feature type="transmembrane region" description="Helical" evidence="7">
    <location>
        <begin position="658"/>
        <end position="681"/>
    </location>
</feature>
<keyword evidence="4 7" id="KW-1133">Transmembrane helix</keyword>
<evidence type="ECO:0000313" key="11">
    <source>
        <dbReference type="Proteomes" id="UP000580839"/>
    </source>
</evidence>
<dbReference type="EMBL" id="JABFRW010000031">
    <property type="protein sequence ID" value="NOT33173.1"/>
    <property type="molecule type" value="Genomic_DNA"/>
</dbReference>
<evidence type="ECO:0000259" key="8">
    <source>
        <dbReference type="Pfam" id="PF02687"/>
    </source>
</evidence>
<comment type="subcellular location">
    <subcellularLocation>
        <location evidence="1">Cell membrane</location>
        <topology evidence="1">Multi-pass membrane protein</topology>
    </subcellularLocation>
</comment>
<dbReference type="InterPro" id="IPR003838">
    <property type="entry name" value="ABC3_permease_C"/>
</dbReference>
<keyword evidence="3 7" id="KW-0812">Transmembrane</keyword>
<sequence>MSAPRWKKVWRDLFGRRGRSVLVMLALAAGIFQIGVMLYKYAVLQPELGAMYSRTQPASATFVVDSLDDALIAAVGALRGVALAEARPLVIARIRVGPDEWIPAILQVVRDFDRLRIDTFRRDQGRWPPAAGEVLLERSALQVAKAAIGDSVAIRLDGGDQVSLTVAGTVHAEGLPPAWMEHMVPGFVGWDSAVRGRTHGESSQLRIVVAEHPLDEGYVREVADSVKALLERSGRTVERVTIPTLGRHPHADQMQAFLYLLLAFGILSFGLSAVLVTSMVHAHMSEQLRQIGVMKAIGATSRQIAGLYLGEVAVLALGSLAVGVPLGIVVGRAYASFAAGVLNADISRAPFPYWVIAIEIGVGVLIPLLIAWVPVQRAARITVLEALNDAPGRRPFGTRRSDRWLMRSTWLPRAFLLSMRGTLVQRGRLALTLGMLAIGGAAFISALNVAEAWTRAVNDDFRVRRYDLALRLARPTSVERVRTLLGELPLIERVEFWLGAGPYLIGPSGVPGSTLALLGLPAGSTMLALPLVAGRWLESGDSLAAVVNNGVLARHPGLQIGDQVRLRLAGRTLELPIVGIVKELTPMATVYAPRELVRDAIGQPDSLVRLIQVVTRAHDDATQRSVARSIESAAESHGIEVAGMHRMLDVRQGILDHLVIILSVLTMASLVVVLVGGLGLASSMTLQVVQRTREFGILGTIGATPSTIARHVWFESLLVAVISWVFAMLLAAPISYVLEAACGNIFFKSPLNFHLSLVAPLWWLLLLLVVASLSSFYPARRAARLTVREALTHA</sequence>
<dbReference type="Pfam" id="PF12704">
    <property type="entry name" value="MacB_PCD"/>
    <property type="match status" value="1"/>
</dbReference>
<feature type="transmembrane region" description="Helical" evidence="7">
    <location>
        <begin position="257"/>
        <end position="284"/>
    </location>
</feature>
<feature type="transmembrane region" description="Helical" evidence="7">
    <location>
        <begin position="717"/>
        <end position="738"/>
    </location>
</feature>
<dbReference type="Pfam" id="PF02687">
    <property type="entry name" value="FtsX"/>
    <property type="match status" value="2"/>
</dbReference>
<evidence type="ECO:0000313" key="10">
    <source>
        <dbReference type="EMBL" id="NOT33173.1"/>
    </source>
</evidence>
<evidence type="ECO:0000256" key="3">
    <source>
        <dbReference type="ARBA" id="ARBA00022692"/>
    </source>
</evidence>
<feature type="transmembrane region" description="Helical" evidence="7">
    <location>
        <begin position="758"/>
        <end position="779"/>
    </location>
</feature>
<comment type="similarity">
    <text evidence="6">Belongs to the ABC-4 integral membrane protein family.</text>
</comment>
<dbReference type="GO" id="GO:0005886">
    <property type="term" value="C:plasma membrane"/>
    <property type="evidence" value="ECO:0007669"/>
    <property type="project" value="UniProtKB-SubCell"/>
</dbReference>
<feature type="transmembrane region" description="Helical" evidence="7">
    <location>
        <begin position="429"/>
        <end position="450"/>
    </location>
</feature>
<gene>
    <name evidence="10" type="ORF">HOP12_03285</name>
</gene>
<name>A0A849SHY8_UNCEI</name>
<feature type="domain" description="ABC3 transporter permease C-terminal" evidence="8">
    <location>
        <begin position="263"/>
        <end position="382"/>
    </location>
</feature>
<dbReference type="InterPro" id="IPR050250">
    <property type="entry name" value="Macrolide_Exporter_MacB"/>
</dbReference>
<keyword evidence="2" id="KW-1003">Cell membrane</keyword>
<feature type="transmembrane region" description="Helical" evidence="7">
    <location>
        <begin position="305"/>
        <end position="331"/>
    </location>
</feature>
<evidence type="ECO:0000259" key="9">
    <source>
        <dbReference type="Pfam" id="PF12704"/>
    </source>
</evidence>
<reference evidence="10 11" key="1">
    <citation type="submission" date="2020-04" db="EMBL/GenBank/DDBJ databases">
        <title>Metagenomic profiling of ammonia- and methane-oxidizing microorganisms in a Dutch drinking water treatment plant.</title>
        <authorList>
            <person name="Poghosyan L."/>
            <person name="Leucker S."/>
        </authorList>
    </citation>
    <scope>NUCLEOTIDE SEQUENCE [LARGE SCALE GENOMIC DNA]</scope>
    <source>
        <strain evidence="10">S-RSF-IL-03</strain>
    </source>
</reference>
<organism evidence="10 11">
    <name type="scientific">Eiseniibacteriota bacterium</name>
    <dbReference type="NCBI Taxonomy" id="2212470"/>
    <lineage>
        <taxon>Bacteria</taxon>
        <taxon>Candidatus Eiseniibacteriota</taxon>
    </lineage>
</organism>
<dbReference type="GO" id="GO:0022857">
    <property type="term" value="F:transmembrane transporter activity"/>
    <property type="evidence" value="ECO:0007669"/>
    <property type="project" value="TreeGrafter"/>
</dbReference>
<evidence type="ECO:0000256" key="1">
    <source>
        <dbReference type="ARBA" id="ARBA00004651"/>
    </source>
</evidence>
<evidence type="ECO:0000256" key="4">
    <source>
        <dbReference type="ARBA" id="ARBA00022989"/>
    </source>
</evidence>
<protein>
    <submittedName>
        <fullName evidence="10">FtsX-like permease family protein</fullName>
    </submittedName>
</protein>
<dbReference type="PANTHER" id="PTHR30572:SF4">
    <property type="entry name" value="ABC TRANSPORTER PERMEASE YTRF"/>
    <property type="match status" value="1"/>
</dbReference>
<dbReference type="PANTHER" id="PTHR30572">
    <property type="entry name" value="MEMBRANE COMPONENT OF TRANSPORTER-RELATED"/>
    <property type="match status" value="1"/>
</dbReference>
<feature type="transmembrane region" description="Helical" evidence="7">
    <location>
        <begin position="351"/>
        <end position="373"/>
    </location>
</feature>
<dbReference type="Proteomes" id="UP000580839">
    <property type="component" value="Unassembled WGS sequence"/>
</dbReference>
<proteinExistence type="inferred from homology"/>
<dbReference type="AlphaFoldDB" id="A0A849SHY8"/>
<evidence type="ECO:0000256" key="6">
    <source>
        <dbReference type="ARBA" id="ARBA00038076"/>
    </source>
</evidence>
<evidence type="ECO:0000256" key="7">
    <source>
        <dbReference type="SAM" id="Phobius"/>
    </source>
</evidence>
<feature type="transmembrane region" description="Helical" evidence="7">
    <location>
        <begin position="21"/>
        <end position="42"/>
    </location>
</feature>
<keyword evidence="5 7" id="KW-0472">Membrane</keyword>
<feature type="domain" description="ABC3 transporter permease C-terminal" evidence="8">
    <location>
        <begin position="667"/>
        <end position="786"/>
    </location>
</feature>
<dbReference type="InterPro" id="IPR025857">
    <property type="entry name" value="MacB_PCD"/>
</dbReference>
<feature type="domain" description="MacB-like periplasmic core" evidence="9">
    <location>
        <begin position="430"/>
        <end position="632"/>
    </location>
</feature>
<comment type="caution">
    <text evidence="10">The sequence shown here is derived from an EMBL/GenBank/DDBJ whole genome shotgun (WGS) entry which is preliminary data.</text>
</comment>
<evidence type="ECO:0000256" key="2">
    <source>
        <dbReference type="ARBA" id="ARBA00022475"/>
    </source>
</evidence>
<evidence type="ECO:0000256" key="5">
    <source>
        <dbReference type="ARBA" id="ARBA00023136"/>
    </source>
</evidence>